<dbReference type="InterPro" id="IPR025374">
    <property type="entry name" value="DUF4364"/>
</dbReference>
<reference evidence="2" key="2">
    <citation type="journal article" date="2021" name="PeerJ">
        <title>Extensive microbial diversity within the chicken gut microbiome revealed by metagenomics and culture.</title>
        <authorList>
            <person name="Gilroy R."/>
            <person name="Ravi A."/>
            <person name="Getino M."/>
            <person name="Pursley I."/>
            <person name="Horton D.L."/>
            <person name="Alikhan N.F."/>
            <person name="Baker D."/>
            <person name="Gharbi K."/>
            <person name="Hall N."/>
            <person name="Watson M."/>
            <person name="Adriaenssens E.M."/>
            <person name="Foster-Nyarko E."/>
            <person name="Jarju S."/>
            <person name="Secka A."/>
            <person name="Antonio M."/>
            <person name="Oren A."/>
            <person name="Chaudhuri R.R."/>
            <person name="La Ragione R."/>
            <person name="Hildebrand F."/>
            <person name="Pallen M.J."/>
        </authorList>
    </citation>
    <scope>NUCLEOTIDE SEQUENCE</scope>
    <source>
        <strain evidence="2">ChiBcec16-1751</strain>
    </source>
</reference>
<protein>
    <submittedName>
        <fullName evidence="2">DUF4364 family protein</fullName>
    </submittedName>
</protein>
<evidence type="ECO:0000313" key="3">
    <source>
        <dbReference type="Proteomes" id="UP000886741"/>
    </source>
</evidence>
<reference evidence="2" key="1">
    <citation type="submission" date="2020-10" db="EMBL/GenBank/DDBJ databases">
        <authorList>
            <person name="Gilroy R."/>
        </authorList>
    </citation>
    <scope>NUCLEOTIDE SEQUENCE</scope>
    <source>
        <strain evidence="2">ChiBcec16-1751</strain>
    </source>
</reference>
<evidence type="ECO:0000313" key="2">
    <source>
        <dbReference type="EMBL" id="HIS65451.1"/>
    </source>
</evidence>
<dbReference type="EMBL" id="DVJJ01000133">
    <property type="protein sequence ID" value="HIS65451.1"/>
    <property type="molecule type" value="Genomic_DNA"/>
</dbReference>
<gene>
    <name evidence="2" type="ORF">IAA83_08800</name>
</gene>
<feature type="region of interest" description="Disordered" evidence="1">
    <location>
        <begin position="175"/>
        <end position="195"/>
    </location>
</feature>
<evidence type="ECO:0000256" key="1">
    <source>
        <dbReference type="SAM" id="MobiDB-lite"/>
    </source>
</evidence>
<dbReference type="Pfam" id="PF14277">
    <property type="entry name" value="DUF4364"/>
    <property type="match status" value="1"/>
</dbReference>
<accession>A0A9D1JTQ3</accession>
<organism evidence="2 3">
    <name type="scientific">Candidatus Avoscillospira avistercoris</name>
    <dbReference type="NCBI Taxonomy" id="2840707"/>
    <lineage>
        <taxon>Bacteria</taxon>
        <taxon>Bacillati</taxon>
        <taxon>Bacillota</taxon>
        <taxon>Clostridia</taxon>
        <taxon>Eubacteriales</taxon>
        <taxon>Oscillospiraceae</taxon>
        <taxon>Oscillospiraceae incertae sedis</taxon>
        <taxon>Candidatus Avoscillospira</taxon>
    </lineage>
</organism>
<name>A0A9D1JTQ3_9FIRM</name>
<comment type="caution">
    <text evidence="2">The sequence shown here is derived from an EMBL/GenBank/DDBJ whole genome shotgun (WGS) entry which is preliminary data.</text>
</comment>
<proteinExistence type="predicted"/>
<sequence>MEQRGFIHSMMDVKVLILYAMSRVEGTATAQKIYELCFQDDCVSYFDIQEALPQLAASGHLALLGDNTYEITAEGRETGALVEDSLAYPVAQRVEAAVAQYNREQRRQNRIRAEIHARDNGDYTVAMGLHDHMGSLMSLELMAPSEQQARRMADAFRNHAEEIFQQIMAVMLERTEGRRSSKGSAAGNPGENQEV</sequence>
<dbReference type="Proteomes" id="UP000886741">
    <property type="component" value="Unassembled WGS sequence"/>
</dbReference>
<dbReference type="AlphaFoldDB" id="A0A9D1JTQ3"/>